<keyword evidence="3 9" id="KW-0813">Transport</keyword>
<dbReference type="GO" id="GO:0006817">
    <property type="term" value="P:phosphate ion transport"/>
    <property type="evidence" value="ECO:0007669"/>
    <property type="project" value="UniProtKB-KW"/>
</dbReference>
<evidence type="ECO:0000256" key="2">
    <source>
        <dbReference type="ARBA" id="ARBA00007069"/>
    </source>
</evidence>
<protein>
    <recommendedName>
        <fullName evidence="10">Phosphate transport system permease protein</fullName>
    </recommendedName>
</protein>
<dbReference type="AlphaFoldDB" id="A0A1F5FIM2"/>
<feature type="transmembrane region" description="Helical" evidence="9">
    <location>
        <begin position="119"/>
        <end position="143"/>
    </location>
</feature>
<dbReference type="PANTHER" id="PTHR30425">
    <property type="entry name" value="PHOSPHATE TRANSPORT SYSTEM PERMEASE PROTEIN PST"/>
    <property type="match status" value="1"/>
</dbReference>
<proteinExistence type="inferred from homology"/>
<dbReference type="PROSITE" id="PS50928">
    <property type="entry name" value="ABC_TM1"/>
    <property type="match status" value="1"/>
</dbReference>
<dbReference type="InterPro" id="IPR011864">
    <property type="entry name" value="Phosphate_PstC"/>
</dbReference>
<evidence type="ECO:0000256" key="9">
    <source>
        <dbReference type="RuleBase" id="RU363032"/>
    </source>
</evidence>
<feature type="transmembrane region" description="Helical" evidence="9">
    <location>
        <begin position="12"/>
        <end position="33"/>
    </location>
</feature>
<name>A0A1F5FIM2_9BACT</name>
<evidence type="ECO:0000256" key="8">
    <source>
        <dbReference type="ARBA" id="ARBA00023136"/>
    </source>
</evidence>
<feature type="transmembrane region" description="Helical" evidence="9">
    <location>
        <begin position="269"/>
        <end position="290"/>
    </location>
</feature>
<organism evidence="12 13">
    <name type="scientific">Candidatus Coatesbacteria bacterium RBG_13_66_14</name>
    <dbReference type="NCBI Taxonomy" id="1817816"/>
    <lineage>
        <taxon>Bacteria</taxon>
        <taxon>Candidatus Coatesiibacteriota</taxon>
    </lineage>
</organism>
<dbReference type="Gene3D" id="1.10.3720.10">
    <property type="entry name" value="MetI-like"/>
    <property type="match status" value="1"/>
</dbReference>
<keyword evidence="4 10" id="KW-1003">Cell membrane</keyword>
<evidence type="ECO:0000256" key="10">
    <source>
        <dbReference type="RuleBase" id="RU363054"/>
    </source>
</evidence>
<keyword evidence="7 9" id="KW-1133">Transmembrane helix</keyword>
<feature type="transmembrane region" description="Helical" evidence="9">
    <location>
        <begin position="212"/>
        <end position="242"/>
    </location>
</feature>
<keyword evidence="6 9" id="KW-0812">Transmembrane</keyword>
<evidence type="ECO:0000256" key="4">
    <source>
        <dbReference type="ARBA" id="ARBA00022475"/>
    </source>
</evidence>
<dbReference type="CDD" id="cd06261">
    <property type="entry name" value="TM_PBP2"/>
    <property type="match status" value="1"/>
</dbReference>
<evidence type="ECO:0000259" key="11">
    <source>
        <dbReference type="PROSITE" id="PS50928"/>
    </source>
</evidence>
<evidence type="ECO:0000313" key="13">
    <source>
        <dbReference type="Proteomes" id="UP000177187"/>
    </source>
</evidence>
<dbReference type="InterPro" id="IPR000515">
    <property type="entry name" value="MetI-like"/>
</dbReference>
<evidence type="ECO:0000256" key="3">
    <source>
        <dbReference type="ARBA" id="ARBA00022448"/>
    </source>
</evidence>
<dbReference type="InterPro" id="IPR051124">
    <property type="entry name" value="Phosphate_Transport_Permease"/>
</dbReference>
<dbReference type="Proteomes" id="UP000177187">
    <property type="component" value="Unassembled WGS sequence"/>
</dbReference>
<dbReference type="Pfam" id="PF00528">
    <property type="entry name" value="BPD_transp_1"/>
    <property type="match status" value="1"/>
</dbReference>
<dbReference type="NCBIfam" id="TIGR02138">
    <property type="entry name" value="phosphate_pstC"/>
    <property type="match status" value="1"/>
</dbReference>
<dbReference type="InterPro" id="IPR035906">
    <property type="entry name" value="MetI-like_sf"/>
</dbReference>
<gene>
    <name evidence="12" type="ORF">A2Y64_00195</name>
</gene>
<feature type="domain" description="ABC transmembrane type-1" evidence="11">
    <location>
        <begin position="79"/>
        <end position="290"/>
    </location>
</feature>
<evidence type="ECO:0000256" key="7">
    <source>
        <dbReference type="ARBA" id="ARBA00022989"/>
    </source>
</evidence>
<evidence type="ECO:0000256" key="5">
    <source>
        <dbReference type="ARBA" id="ARBA00022592"/>
    </source>
</evidence>
<keyword evidence="8 9" id="KW-0472">Membrane</keyword>
<dbReference type="GO" id="GO:0005315">
    <property type="term" value="F:phosphate transmembrane transporter activity"/>
    <property type="evidence" value="ECO:0007669"/>
    <property type="project" value="InterPro"/>
</dbReference>
<dbReference type="STRING" id="1817816.A2Y64_00195"/>
<dbReference type="EMBL" id="MFAF01000010">
    <property type="protein sequence ID" value="OGD79463.1"/>
    <property type="molecule type" value="Genomic_DNA"/>
</dbReference>
<feature type="transmembrane region" description="Helical" evidence="9">
    <location>
        <begin position="85"/>
        <end position="107"/>
    </location>
</feature>
<reference evidence="12 13" key="1">
    <citation type="journal article" date="2016" name="Nat. Commun.">
        <title>Thousands of microbial genomes shed light on interconnected biogeochemical processes in an aquifer system.</title>
        <authorList>
            <person name="Anantharaman K."/>
            <person name="Brown C.T."/>
            <person name="Hug L.A."/>
            <person name="Sharon I."/>
            <person name="Castelle C.J."/>
            <person name="Probst A.J."/>
            <person name="Thomas B.C."/>
            <person name="Singh A."/>
            <person name="Wilkins M.J."/>
            <person name="Karaoz U."/>
            <person name="Brodie E.L."/>
            <person name="Williams K.H."/>
            <person name="Hubbard S.S."/>
            <person name="Banfield J.F."/>
        </authorList>
    </citation>
    <scope>NUCLEOTIDE SEQUENCE [LARGE SCALE GENOMIC DNA]</scope>
</reference>
<comment type="subcellular location">
    <subcellularLocation>
        <location evidence="1 9">Cell membrane</location>
        <topology evidence="1 9">Multi-pass membrane protein</topology>
    </subcellularLocation>
</comment>
<dbReference type="PANTHER" id="PTHR30425:SF1">
    <property type="entry name" value="PHOSPHATE TRANSPORT SYSTEM PERMEASE PROTEIN PSTC"/>
    <property type="match status" value="1"/>
</dbReference>
<comment type="similarity">
    <text evidence="2 10">Belongs to the binding-protein-dependent transport system permease family. CysTW subfamily.</text>
</comment>
<evidence type="ECO:0000313" key="12">
    <source>
        <dbReference type="EMBL" id="OGD79463.1"/>
    </source>
</evidence>
<comment type="caution">
    <text evidence="12">The sequence shown here is derived from an EMBL/GenBank/DDBJ whole genome shotgun (WGS) entry which is preliminary data.</text>
</comment>
<accession>A0A1F5FIM2</accession>
<feature type="transmembrane region" description="Helical" evidence="9">
    <location>
        <begin position="149"/>
        <end position="167"/>
    </location>
</feature>
<evidence type="ECO:0000256" key="1">
    <source>
        <dbReference type="ARBA" id="ARBA00004651"/>
    </source>
</evidence>
<dbReference type="SUPFAM" id="SSF161098">
    <property type="entry name" value="MetI-like"/>
    <property type="match status" value="1"/>
</dbReference>
<sequence length="298" mass="31759">MARFTSETIVKPLLGFFALLSLVFLAGILVTLLTESGPFFGEYNPLEFFTGTQWYPTLETQNADGEWVSDPQFGLLPLLGASLQVTILALIIALPLSLGAAVFLAEIAPPVLREIIKPLIELLAGIPSVVFGFIGMVLVAPFIKDLFDIPIGLNGLSASIVLAFMAFPTITSLAEDAISAVPRDLKEASLAMGANRWETVSRVLVPSARSGIFSAVILGFGRVIGETMTVLMVAGGGAALTFDPLSPLRPMTATIALEMGEAVQGGPHYHALFALALMLLAITLGFNLLAERIRKRDF</sequence>
<dbReference type="GO" id="GO:0005886">
    <property type="term" value="C:plasma membrane"/>
    <property type="evidence" value="ECO:0007669"/>
    <property type="project" value="UniProtKB-SubCell"/>
</dbReference>
<evidence type="ECO:0000256" key="6">
    <source>
        <dbReference type="ARBA" id="ARBA00022692"/>
    </source>
</evidence>
<keyword evidence="5 10" id="KW-0592">Phosphate transport</keyword>
<comment type="function">
    <text evidence="10">Part of the binding-protein-dependent transport system for phosphate; probably responsible for the translocation of the substrate across the membrane.</text>
</comment>